<dbReference type="AlphaFoldDB" id="A0A1H9GPW9"/>
<evidence type="ECO:0000313" key="1">
    <source>
        <dbReference type="EMBL" id="SEQ52136.1"/>
    </source>
</evidence>
<dbReference type="RefSeq" id="WP_089985758.1">
    <property type="nucleotide sequence ID" value="NZ_FMVP01000004.1"/>
</dbReference>
<proteinExistence type="predicted"/>
<evidence type="ECO:0000313" key="2">
    <source>
        <dbReference type="Proteomes" id="UP000199410"/>
    </source>
</evidence>
<organism evidence="1 2">
    <name type="scientific">Lysinibacillus fusiformis</name>
    <dbReference type="NCBI Taxonomy" id="28031"/>
    <lineage>
        <taxon>Bacteria</taxon>
        <taxon>Bacillati</taxon>
        <taxon>Bacillota</taxon>
        <taxon>Bacilli</taxon>
        <taxon>Bacillales</taxon>
        <taxon>Bacillaceae</taxon>
        <taxon>Lysinibacillus</taxon>
    </lineage>
</organism>
<accession>A0A1H9GPW9</accession>
<gene>
    <name evidence="1" type="ORF">SAMN02787113_01890</name>
</gene>
<dbReference type="Proteomes" id="UP000199410">
    <property type="component" value="Unassembled WGS sequence"/>
</dbReference>
<dbReference type="EMBL" id="FOEL01000005">
    <property type="protein sequence ID" value="SEQ52136.1"/>
    <property type="molecule type" value="Genomic_DNA"/>
</dbReference>
<name>A0A1H9GPW9_9BACI</name>
<comment type="caution">
    <text evidence="1">The sequence shown here is derived from an EMBL/GenBank/DDBJ whole genome shotgun (WGS) entry which is preliminary data.</text>
</comment>
<protein>
    <submittedName>
        <fullName evidence="1">Uncharacterized protein</fullName>
    </submittedName>
</protein>
<sequence>MVSLFILQGLSLSGADKYLLEAGYIEEETIEKKSLECDIIITYVYVLYDIEGKVIDRVGYVEYCFIDEDGDQDAFKVEWIRL</sequence>
<reference evidence="1 2" key="1">
    <citation type="submission" date="2016-10" db="EMBL/GenBank/DDBJ databases">
        <authorList>
            <person name="Varghese N."/>
            <person name="Submissions S."/>
        </authorList>
    </citation>
    <scope>NUCLEOTIDE SEQUENCE [LARGE SCALE GENOMIC DNA]</scope>
    <source>
        <strain evidence="1 2">TC-13</strain>
    </source>
</reference>